<dbReference type="InterPro" id="IPR023888">
    <property type="entry name" value="SdpC-like"/>
</dbReference>
<feature type="chain" id="PRO_5002413489" description="DUF5667 domain-containing protein" evidence="2">
    <location>
        <begin position="32"/>
        <end position="238"/>
    </location>
</feature>
<evidence type="ECO:0000256" key="1">
    <source>
        <dbReference type="SAM" id="Phobius"/>
    </source>
</evidence>
<dbReference type="AlphaFoldDB" id="A0A0E3V7F9"/>
<protein>
    <recommendedName>
        <fullName evidence="5">DUF5667 domain-containing protein</fullName>
    </recommendedName>
</protein>
<keyword evidence="1" id="KW-1133">Transmembrane helix</keyword>
<keyword evidence="1" id="KW-0812">Transmembrane</keyword>
<evidence type="ECO:0000313" key="3">
    <source>
        <dbReference type="EMBL" id="AKD55842.1"/>
    </source>
</evidence>
<dbReference type="STRING" id="1379870.SD10_13975"/>
<dbReference type="Proteomes" id="UP000033054">
    <property type="component" value="Chromosome"/>
</dbReference>
<dbReference type="KEGG" id="srd:SD10_13975"/>
<reference evidence="3 4" key="1">
    <citation type="journal article" date="2014" name="Curr. Microbiol.">
        <title>Spirosoma radiotolerans sp. nov., a gamma-radiation-resistant bacterium isolated from gamma ray-irradiated soil.</title>
        <authorList>
            <person name="Lee J.J."/>
            <person name="Srinivasan S."/>
            <person name="Lim S."/>
            <person name="Joe M."/>
            <person name="Im S."/>
            <person name="Bae S.I."/>
            <person name="Park K.R."/>
            <person name="Han J.H."/>
            <person name="Park S.H."/>
            <person name="Joo B.M."/>
            <person name="Park S.J."/>
            <person name="Kim M.K."/>
        </authorList>
    </citation>
    <scope>NUCLEOTIDE SEQUENCE [LARGE SCALE GENOMIC DNA]</scope>
    <source>
        <strain evidence="3 4">DG5A</strain>
    </source>
</reference>
<dbReference type="EMBL" id="CP010429">
    <property type="protein sequence ID" value="AKD55842.1"/>
    <property type="molecule type" value="Genomic_DNA"/>
</dbReference>
<dbReference type="Pfam" id="PF26137">
    <property type="entry name" value="Toxin_SdpC"/>
    <property type="match status" value="1"/>
</dbReference>
<proteinExistence type="predicted"/>
<evidence type="ECO:0000313" key="4">
    <source>
        <dbReference type="Proteomes" id="UP000033054"/>
    </source>
</evidence>
<accession>A0A0E3V7F9</accession>
<dbReference type="OrthoDB" id="1453505at2"/>
<name>A0A0E3V7F9_9BACT</name>
<dbReference type="PATRIC" id="fig|1379870.5.peg.3040"/>
<keyword evidence="1" id="KW-0472">Membrane</keyword>
<gene>
    <name evidence="3" type="ORF">SD10_13975</name>
</gene>
<keyword evidence="2" id="KW-0732">Signal</keyword>
<organism evidence="3 4">
    <name type="scientific">Spirosoma radiotolerans</name>
    <dbReference type="NCBI Taxonomy" id="1379870"/>
    <lineage>
        <taxon>Bacteria</taxon>
        <taxon>Pseudomonadati</taxon>
        <taxon>Bacteroidota</taxon>
        <taxon>Cytophagia</taxon>
        <taxon>Cytophagales</taxon>
        <taxon>Cytophagaceae</taxon>
        <taxon>Spirosoma</taxon>
    </lineage>
</organism>
<evidence type="ECO:0008006" key="5">
    <source>
        <dbReference type="Google" id="ProtNLM"/>
    </source>
</evidence>
<dbReference type="HOGENOM" id="CLU_1359690_0_0_10"/>
<keyword evidence="4" id="KW-1185">Reference proteome</keyword>
<feature type="signal peptide" evidence="2">
    <location>
        <begin position="1"/>
        <end position="31"/>
    </location>
</feature>
<evidence type="ECO:0000256" key="2">
    <source>
        <dbReference type="SAM" id="SignalP"/>
    </source>
</evidence>
<sequence length="238" mass="26370">MITFIRKSLLNAYTALPMLVCLLVATWTSQAKPLTVNHQYSGEDMFRGLFFLEGSYAEHLPELKSLSLNYAYKLAKSADKAMVNKTRDQLIATIRTTHPAYFDKLRAALESGNHMKVDLALRTGHKVLTDAAERLYKLNAGQLANLQKQAANLSAEGKLNQQVIERMATELQKNQFHIQRDSGTCVLLPTGVVCVLIVCLYCPIVVYVVAVEEMAHADSKLMTEQLVASICQLAANPA</sequence>
<feature type="transmembrane region" description="Helical" evidence="1">
    <location>
        <begin position="186"/>
        <end position="210"/>
    </location>
</feature>
<dbReference type="RefSeq" id="WP_046574412.1">
    <property type="nucleotide sequence ID" value="NZ_CP010429.1"/>
</dbReference>